<gene>
    <name evidence="1" type="ORF">A2811_03000</name>
</gene>
<evidence type="ECO:0000313" key="1">
    <source>
        <dbReference type="EMBL" id="OGD68028.1"/>
    </source>
</evidence>
<reference evidence="1 2" key="1">
    <citation type="journal article" date="2016" name="Nat. Commun.">
        <title>Thousands of microbial genomes shed light on interconnected biogeochemical processes in an aquifer system.</title>
        <authorList>
            <person name="Anantharaman K."/>
            <person name="Brown C.T."/>
            <person name="Hug L.A."/>
            <person name="Sharon I."/>
            <person name="Castelle C.J."/>
            <person name="Probst A.J."/>
            <person name="Thomas B.C."/>
            <person name="Singh A."/>
            <person name="Wilkins M.J."/>
            <person name="Karaoz U."/>
            <person name="Brodie E.L."/>
            <person name="Williams K.H."/>
            <person name="Hubbard S.S."/>
            <person name="Banfield J.F."/>
        </authorList>
    </citation>
    <scope>NUCLEOTIDE SEQUENCE [LARGE SCALE GENOMIC DNA]</scope>
</reference>
<accession>A0A1F5EKV5</accession>
<evidence type="ECO:0000313" key="2">
    <source>
        <dbReference type="Proteomes" id="UP000186670"/>
    </source>
</evidence>
<proteinExistence type="predicted"/>
<dbReference type="AlphaFoldDB" id="A0A1F5EKV5"/>
<dbReference type="EMBL" id="MEZZ01000042">
    <property type="protein sequence ID" value="OGD68028.1"/>
    <property type="molecule type" value="Genomic_DNA"/>
</dbReference>
<organism evidence="1 2">
    <name type="scientific">Candidatus Campbellbacteria bacterium RIFCSPHIGHO2_01_FULL_34_10</name>
    <dbReference type="NCBI Taxonomy" id="1797577"/>
    <lineage>
        <taxon>Bacteria</taxon>
        <taxon>Candidatus Campbelliibacteriota</taxon>
    </lineage>
</organism>
<sequence>MGIEKFRHDYDCGQCLFKEQNLHECPKNGRRCLYYVCISVVLLHLDKARRPKYYEQGMNIIATNGGRV</sequence>
<name>A0A1F5EKV5_9BACT</name>
<protein>
    <submittedName>
        <fullName evidence="1">Uncharacterized protein</fullName>
    </submittedName>
</protein>
<dbReference type="Proteomes" id="UP000186670">
    <property type="component" value="Unassembled WGS sequence"/>
</dbReference>
<comment type="caution">
    <text evidence="1">The sequence shown here is derived from an EMBL/GenBank/DDBJ whole genome shotgun (WGS) entry which is preliminary data.</text>
</comment>